<feature type="region of interest" description="Disordered" evidence="2">
    <location>
        <begin position="24"/>
        <end position="53"/>
    </location>
</feature>
<evidence type="ECO:0000256" key="2">
    <source>
        <dbReference type="SAM" id="MobiDB-lite"/>
    </source>
</evidence>
<dbReference type="Proteomes" id="UP000433575">
    <property type="component" value="Unassembled WGS sequence"/>
</dbReference>
<dbReference type="AlphaFoldDB" id="A0A6N7SAW8"/>
<name>A0A6N7SAW8_9FIRM</name>
<proteinExistence type="predicted"/>
<feature type="chain" id="PRO_5039372525" description="Arylsulfotransferase N-terminal domain-containing protein" evidence="3">
    <location>
        <begin position="26"/>
        <end position="502"/>
    </location>
</feature>
<reference evidence="6 7" key="1">
    <citation type="journal article" date="2019" name="Nat. Med.">
        <title>A library of human gut bacterial isolates paired with longitudinal multiomics data enables mechanistic microbiome research.</title>
        <authorList>
            <person name="Poyet M."/>
            <person name="Groussin M."/>
            <person name="Gibbons S.M."/>
            <person name="Avila-Pacheco J."/>
            <person name="Jiang X."/>
            <person name="Kearney S.M."/>
            <person name="Perrotta A.R."/>
            <person name="Berdy B."/>
            <person name="Zhao S."/>
            <person name="Lieberman T.D."/>
            <person name="Swanson P.K."/>
            <person name="Smith M."/>
            <person name="Roesemann S."/>
            <person name="Alexander J.E."/>
            <person name="Rich S.A."/>
            <person name="Livny J."/>
            <person name="Vlamakis H."/>
            <person name="Clish C."/>
            <person name="Bullock K."/>
            <person name="Deik A."/>
            <person name="Scott J."/>
            <person name="Pierce K.A."/>
            <person name="Xavier R.J."/>
            <person name="Alm E.J."/>
        </authorList>
    </citation>
    <scope>NUCLEOTIDE SEQUENCE [LARGE SCALE GENOMIC DNA]</scope>
    <source>
        <strain evidence="4 6">BIOML-A4</strain>
        <strain evidence="5 7">BIOML-A5</strain>
    </source>
</reference>
<comment type="caution">
    <text evidence="4">The sequence shown here is derived from an EMBL/GenBank/DDBJ whole genome shotgun (WGS) entry which is preliminary data.</text>
</comment>
<feature type="compositionally biased region" description="Polar residues" evidence="2">
    <location>
        <begin position="24"/>
        <end position="38"/>
    </location>
</feature>
<dbReference type="EMBL" id="WKPI01000046">
    <property type="protein sequence ID" value="MSC34842.1"/>
    <property type="molecule type" value="Genomic_DNA"/>
</dbReference>
<dbReference type="EMBL" id="WKPJ01000043">
    <property type="protein sequence ID" value="MSA91071.1"/>
    <property type="molecule type" value="Genomic_DNA"/>
</dbReference>
<dbReference type="PROSITE" id="PS51257">
    <property type="entry name" value="PROKAR_LIPOPROTEIN"/>
    <property type="match status" value="1"/>
</dbReference>
<dbReference type="Proteomes" id="UP000480929">
    <property type="component" value="Unassembled WGS sequence"/>
</dbReference>
<evidence type="ECO:0008006" key="8">
    <source>
        <dbReference type="Google" id="ProtNLM"/>
    </source>
</evidence>
<protein>
    <recommendedName>
        <fullName evidence="8">Arylsulfotransferase N-terminal domain-containing protein</fullName>
    </recommendedName>
</protein>
<dbReference type="RefSeq" id="WP_154240443.1">
    <property type="nucleotide sequence ID" value="NZ_WKPI01000046.1"/>
</dbReference>
<evidence type="ECO:0000313" key="4">
    <source>
        <dbReference type="EMBL" id="MSA91071.1"/>
    </source>
</evidence>
<dbReference type="GO" id="GO:0016491">
    <property type="term" value="F:oxidoreductase activity"/>
    <property type="evidence" value="ECO:0007669"/>
    <property type="project" value="UniProtKB-KW"/>
</dbReference>
<sequence>MNGLKKGLILATAGLLAAACQTSSAPPNEASAKSSVTHVSDETKSLRPSLSTDNFLKDTDPRQVLTLVYNDTQRWLVDAKGHSIQGVTQIEPILDLVSGKTTAYRLIRATLPEDKPEGRLRAALTQTALADSEGHVLQDFAQVSYAPEGFLNYVIQYQQPENSFWEVNGIDPEGALLNRQTGEIILDDVVSLHRLSSGQVLCLNAEYRQIGLLQSDGSLTPTAESPLQFVESGEGWSLWRSSSGNELHDDQGKVLWKGGFVQVLDGGSGHLWLCESDYETQEILIDPLHQLKWEAPARFVYADAELAVVGDWTNSYNQGNQLIDLDGKQRAEGYVSVAANPRGGHEAQNFLMVREDTVDKLDRGGELIQSQAILGIQTIERMEDGLFKFTVVDGNATTEGLIDDELQILIPAGQYSTISFMERWSNRKMEHYPYFICWKDVNYGRRADIYNLKLEKIAENVAKIGDLGVDRLLLIQGFEGVLMDQEGHRLASISLFTDYQGD</sequence>
<evidence type="ECO:0000256" key="3">
    <source>
        <dbReference type="SAM" id="SignalP"/>
    </source>
</evidence>
<accession>A0A6N7SAW8</accession>
<evidence type="ECO:0000313" key="7">
    <source>
        <dbReference type="Proteomes" id="UP000480929"/>
    </source>
</evidence>
<dbReference type="InterPro" id="IPR029041">
    <property type="entry name" value="FAD-linked_oxidoreductase-like"/>
</dbReference>
<evidence type="ECO:0000313" key="6">
    <source>
        <dbReference type="Proteomes" id="UP000433575"/>
    </source>
</evidence>
<gene>
    <name evidence="5" type="ORF">GKD88_17115</name>
    <name evidence="4" type="ORF">GKE08_17235</name>
</gene>
<keyword evidence="3" id="KW-0732">Signal</keyword>
<keyword evidence="1" id="KW-0560">Oxidoreductase</keyword>
<keyword evidence="7" id="KW-1185">Reference proteome</keyword>
<feature type="signal peptide" evidence="3">
    <location>
        <begin position="1"/>
        <end position="25"/>
    </location>
</feature>
<evidence type="ECO:0000256" key="1">
    <source>
        <dbReference type="ARBA" id="ARBA00023002"/>
    </source>
</evidence>
<dbReference type="SUPFAM" id="SSF51730">
    <property type="entry name" value="FAD-linked oxidoreductase"/>
    <property type="match status" value="1"/>
</dbReference>
<evidence type="ECO:0000313" key="5">
    <source>
        <dbReference type="EMBL" id="MSC34842.1"/>
    </source>
</evidence>
<organism evidence="4 6">
    <name type="scientific">Holdemania massiliensis</name>
    <dbReference type="NCBI Taxonomy" id="1468449"/>
    <lineage>
        <taxon>Bacteria</taxon>
        <taxon>Bacillati</taxon>
        <taxon>Bacillota</taxon>
        <taxon>Erysipelotrichia</taxon>
        <taxon>Erysipelotrichales</taxon>
        <taxon>Erysipelotrichaceae</taxon>
        <taxon>Holdemania</taxon>
    </lineage>
</organism>